<dbReference type="AlphaFoldDB" id="A0A0F7TUM0"/>
<sequence length="435" mass="47756">MPKAPKDFVIGAHRGPLFSREEENEGLAKTESAGGLSLTKTPTRGEKWRRHWRRFWLVYLIGNVIFLAILLPIFFLVVIPAVAQLVVNKSDLWLVNAEVVQPKNDSVILTLKANVDLKLAIPVRIEPVTLNLFEREYGHDHPYAAVDISGQTIKGNYTLGVSDQFTPIQNMTVWEKFVKQVLFQETTSLAMYGKMTAYLGVLKSHVTMDKDVVAPTLNKFAGFAMSDSTLLLPARSDGTNLIGNITLPNPTVLHFEVGTLNLDIKTGDVLIGNVTIEGVTLVPGDNKYPLTGVIDLKTIISNLGAVLRAEASALKTGNLTLQATTTSVVWNGTVVKYYTDVLRQLTLNAEIGITDILKNTLKSFASGKNLTGILSSISDNTNSTGTALGRRDENDGRARFDLAKLLKEDDDVQEAFQDVSPERRDGIIDSLIAMY</sequence>
<dbReference type="OrthoDB" id="10039566at2759"/>
<keyword evidence="1" id="KW-1133">Transmembrane helix</keyword>
<dbReference type="InterPro" id="IPR046368">
    <property type="entry name" value="Tag1"/>
</dbReference>
<feature type="transmembrane region" description="Helical" evidence="1">
    <location>
        <begin position="56"/>
        <end position="82"/>
    </location>
</feature>
<reference evidence="3" key="1">
    <citation type="journal article" date="2015" name="Genome Announc.">
        <title>Draft genome sequence of the fungus Penicillium brasilianum MG11.</title>
        <authorList>
            <person name="Horn F."/>
            <person name="Linde J."/>
            <person name="Mattern D.J."/>
            <person name="Walther G."/>
            <person name="Guthke R."/>
            <person name="Brakhage A.A."/>
            <person name="Valiante V."/>
        </authorList>
    </citation>
    <scope>NUCLEOTIDE SEQUENCE [LARGE SCALE GENOMIC DNA]</scope>
    <source>
        <strain evidence="3">MG11</strain>
    </source>
</reference>
<evidence type="ECO:0000313" key="2">
    <source>
        <dbReference type="EMBL" id="CEJ59100.1"/>
    </source>
</evidence>
<evidence type="ECO:0000256" key="1">
    <source>
        <dbReference type="SAM" id="Phobius"/>
    </source>
</evidence>
<dbReference type="EMBL" id="CDHK01000007">
    <property type="protein sequence ID" value="CEJ59100.1"/>
    <property type="molecule type" value="Genomic_DNA"/>
</dbReference>
<keyword evidence="3" id="KW-1185">Reference proteome</keyword>
<protein>
    <submittedName>
        <fullName evidence="2">Uncharacterized protein</fullName>
    </submittedName>
</protein>
<dbReference type="Proteomes" id="UP000042958">
    <property type="component" value="Unassembled WGS sequence"/>
</dbReference>
<organism evidence="2 3">
    <name type="scientific">Penicillium brasilianum</name>
    <dbReference type="NCBI Taxonomy" id="104259"/>
    <lineage>
        <taxon>Eukaryota</taxon>
        <taxon>Fungi</taxon>
        <taxon>Dikarya</taxon>
        <taxon>Ascomycota</taxon>
        <taxon>Pezizomycotina</taxon>
        <taxon>Eurotiomycetes</taxon>
        <taxon>Eurotiomycetidae</taxon>
        <taxon>Eurotiales</taxon>
        <taxon>Aspergillaceae</taxon>
        <taxon>Penicillium</taxon>
    </lineage>
</organism>
<gene>
    <name evidence="2" type="ORF">PMG11_07736</name>
</gene>
<keyword evidence="1" id="KW-0472">Membrane</keyword>
<name>A0A0F7TUM0_PENBI</name>
<keyword evidence="1" id="KW-0812">Transmembrane</keyword>
<dbReference type="InterPro" id="IPR022185">
    <property type="entry name" value="DUF3712"/>
</dbReference>
<dbReference type="GO" id="GO:0000329">
    <property type="term" value="C:fungal-type vacuole membrane"/>
    <property type="evidence" value="ECO:0007669"/>
    <property type="project" value="InterPro"/>
</dbReference>
<dbReference type="Pfam" id="PF12505">
    <property type="entry name" value="DUF3712"/>
    <property type="match status" value="1"/>
</dbReference>
<dbReference type="PANTHER" id="PTHR35895">
    <property type="entry name" value="CHROMOSOME 16, WHOLE GENOME SHOTGUN SEQUENCE"/>
    <property type="match status" value="1"/>
</dbReference>
<dbReference type="STRING" id="104259.A0A0F7TUM0"/>
<accession>A0A0F7TUM0</accession>
<dbReference type="PANTHER" id="PTHR35895:SF2">
    <property type="match status" value="1"/>
</dbReference>
<proteinExistence type="predicted"/>
<evidence type="ECO:0000313" key="3">
    <source>
        <dbReference type="Proteomes" id="UP000042958"/>
    </source>
</evidence>